<dbReference type="SUPFAM" id="SSF54821">
    <property type="entry name" value="Ribosomal protein S3 C-terminal domain"/>
    <property type="match status" value="1"/>
</dbReference>
<evidence type="ECO:0000256" key="7">
    <source>
        <dbReference type="ARBA" id="ARBA00035257"/>
    </source>
</evidence>
<dbReference type="InterPro" id="IPR005704">
    <property type="entry name" value="Ribosomal_uS3_bac-typ"/>
</dbReference>
<evidence type="ECO:0000313" key="12">
    <source>
        <dbReference type="Proteomes" id="UP000034135"/>
    </source>
</evidence>
<dbReference type="InterPro" id="IPR004044">
    <property type="entry name" value="KH_dom_type_2"/>
</dbReference>
<dbReference type="GO" id="GO:0006412">
    <property type="term" value="P:translation"/>
    <property type="evidence" value="ECO:0007669"/>
    <property type="project" value="UniProtKB-UniRule"/>
</dbReference>
<evidence type="ECO:0000256" key="3">
    <source>
        <dbReference type="ARBA" id="ARBA00022884"/>
    </source>
</evidence>
<dbReference type="InterPro" id="IPR057258">
    <property type="entry name" value="Ribosomal_uS3"/>
</dbReference>
<protein>
    <recommendedName>
        <fullName evidence="7 8">Small ribosomal subunit protein uS3</fullName>
    </recommendedName>
</protein>
<dbReference type="Gene3D" id="3.30.1140.32">
    <property type="entry name" value="Ribosomal protein S3, C-terminal domain"/>
    <property type="match status" value="1"/>
</dbReference>
<dbReference type="GO" id="GO:0019843">
    <property type="term" value="F:rRNA binding"/>
    <property type="evidence" value="ECO:0007669"/>
    <property type="project" value="UniProtKB-UniRule"/>
</dbReference>
<dbReference type="CDD" id="cd02412">
    <property type="entry name" value="KH-II_30S_S3"/>
    <property type="match status" value="1"/>
</dbReference>
<dbReference type="NCBIfam" id="TIGR01009">
    <property type="entry name" value="rpsC_bact"/>
    <property type="match status" value="1"/>
</dbReference>
<dbReference type="InterPro" id="IPR004087">
    <property type="entry name" value="KH_dom"/>
</dbReference>
<dbReference type="GO" id="GO:0003735">
    <property type="term" value="F:structural constituent of ribosome"/>
    <property type="evidence" value="ECO:0007669"/>
    <property type="project" value="InterPro"/>
</dbReference>
<dbReference type="HAMAP" id="MF_01309_B">
    <property type="entry name" value="Ribosomal_uS3_B"/>
    <property type="match status" value="1"/>
</dbReference>
<evidence type="ECO:0000256" key="5">
    <source>
        <dbReference type="ARBA" id="ARBA00023274"/>
    </source>
</evidence>
<dbReference type="Pfam" id="PF00189">
    <property type="entry name" value="Ribosomal_S3_C"/>
    <property type="match status" value="1"/>
</dbReference>
<comment type="function">
    <text evidence="6 8">Binds the lower part of the 30S subunit head. Binds mRNA in the 70S ribosome, positioning it for translation.</text>
</comment>
<evidence type="ECO:0000256" key="9">
    <source>
        <dbReference type="RuleBase" id="RU003624"/>
    </source>
</evidence>
<dbReference type="InterPro" id="IPR001351">
    <property type="entry name" value="Ribosomal_uS3_C"/>
</dbReference>
<dbReference type="InterPro" id="IPR018280">
    <property type="entry name" value="Ribosomal_uS3_CS"/>
</dbReference>
<dbReference type="EMBL" id="LCEB01000015">
    <property type="protein sequence ID" value="KKS64931.1"/>
    <property type="molecule type" value="Genomic_DNA"/>
</dbReference>
<evidence type="ECO:0000256" key="8">
    <source>
        <dbReference type="HAMAP-Rule" id="MF_01309"/>
    </source>
</evidence>
<dbReference type="PROSITE" id="PS50823">
    <property type="entry name" value="KH_TYPE_2"/>
    <property type="match status" value="1"/>
</dbReference>
<dbReference type="Proteomes" id="UP000034135">
    <property type="component" value="Unassembled WGS sequence"/>
</dbReference>
<keyword evidence="4 8" id="KW-0689">Ribosomal protein</keyword>
<evidence type="ECO:0000259" key="10">
    <source>
        <dbReference type="PROSITE" id="PS50823"/>
    </source>
</evidence>
<dbReference type="FunFam" id="3.30.300.20:FF:000001">
    <property type="entry name" value="30S ribosomal protein S3"/>
    <property type="match status" value="1"/>
</dbReference>
<dbReference type="PANTHER" id="PTHR11760:SF19">
    <property type="entry name" value="SMALL RIBOSOMAL SUBUNIT PROTEIN US3C"/>
    <property type="match status" value="1"/>
</dbReference>
<reference evidence="11 12" key="1">
    <citation type="journal article" date="2015" name="Nature">
        <title>rRNA introns, odd ribosomes, and small enigmatic genomes across a large radiation of phyla.</title>
        <authorList>
            <person name="Brown C.T."/>
            <person name="Hug L.A."/>
            <person name="Thomas B.C."/>
            <person name="Sharon I."/>
            <person name="Castelle C.J."/>
            <person name="Singh A."/>
            <person name="Wilkins M.J."/>
            <person name="Williams K.H."/>
            <person name="Banfield J.F."/>
        </authorList>
    </citation>
    <scope>NUCLEOTIDE SEQUENCE [LARGE SCALE GENOMIC DNA]</scope>
</reference>
<dbReference type="PANTHER" id="PTHR11760">
    <property type="entry name" value="30S/40S RIBOSOMAL PROTEIN S3"/>
    <property type="match status" value="1"/>
</dbReference>
<dbReference type="Pfam" id="PF07650">
    <property type="entry name" value="KH_2"/>
    <property type="match status" value="1"/>
</dbReference>
<keyword evidence="5 8" id="KW-0687">Ribonucleoprotein</keyword>
<sequence length="213" mass="23729">MGHKVNPIGFRMGYTTTWQSRWFAGSGKYRQYLAEDIKIREVLMQKLRPAGVTKVEIERASNKVKVVIYVARPGILIGRGGTGLLELKKFLLKELKIKDEKTLEIAPMDIKSPDLSAYLVAQNIAEQLAKRLPAQRVMNQSIERVMRSGAKGVRVVLSGRIGGAEIARREWKASGTMPLHTLRQNIDFASVPALTKSGYVGVKVWVNLGEAEI</sequence>
<accession>A0A0G1D214</accession>
<gene>
    <name evidence="8" type="primary">rpsC</name>
    <name evidence="11" type="ORF">UV33_C0015G0012</name>
</gene>
<dbReference type="GO" id="GO:0022627">
    <property type="term" value="C:cytosolic small ribosomal subunit"/>
    <property type="evidence" value="ECO:0007669"/>
    <property type="project" value="TreeGrafter"/>
</dbReference>
<dbReference type="GO" id="GO:0003729">
    <property type="term" value="F:mRNA binding"/>
    <property type="evidence" value="ECO:0007669"/>
    <property type="project" value="UniProtKB-UniRule"/>
</dbReference>
<dbReference type="Gene3D" id="3.30.300.20">
    <property type="match status" value="1"/>
</dbReference>
<dbReference type="InterPro" id="IPR015946">
    <property type="entry name" value="KH_dom-like_a/b"/>
</dbReference>
<comment type="similarity">
    <text evidence="1 8 9">Belongs to the universal ribosomal protein uS3 family.</text>
</comment>
<proteinExistence type="inferred from homology"/>
<dbReference type="InterPro" id="IPR036419">
    <property type="entry name" value="Ribosomal_S3_C_sf"/>
</dbReference>
<evidence type="ECO:0000256" key="2">
    <source>
        <dbReference type="ARBA" id="ARBA00022730"/>
    </source>
</evidence>
<dbReference type="InterPro" id="IPR009019">
    <property type="entry name" value="KH_sf_prok-type"/>
</dbReference>
<dbReference type="SUPFAM" id="SSF54814">
    <property type="entry name" value="Prokaryotic type KH domain (KH-domain type II)"/>
    <property type="match status" value="1"/>
</dbReference>
<feature type="domain" description="KH type-2" evidence="10">
    <location>
        <begin position="39"/>
        <end position="111"/>
    </location>
</feature>
<evidence type="ECO:0000256" key="4">
    <source>
        <dbReference type="ARBA" id="ARBA00022980"/>
    </source>
</evidence>
<comment type="subunit">
    <text evidence="8">Part of the 30S ribosomal subunit. Forms a tight complex with proteins S10 and S14.</text>
</comment>
<keyword evidence="3 8" id="KW-0694">RNA-binding</keyword>
<evidence type="ECO:0000256" key="6">
    <source>
        <dbReference type="ARBA" id="ARBA00024998"/>
    </source>
</evidence>
<organism evidence="11 12">
    <name type="scientific">Candidatus Daviesbacteria bacterium GW2011_GWA1_42_6</name>
    <dbReference type="NCBI Taxonomy" id="1618420"/>
    <lineage>
        <taxon>Bacteria</taxon>
        <taxon>Candidatus Daviesiibacteriota</taxon>
    </lineage>
</organism>
<keyword evidence="2 8" id="KW-0699">rRNA-binding</keyword>
<dbReference type="AlphaFoldDB" id="A0A0G1D214"/>
<evidence type="ECO:0000313" key="11">
    <source>
        <dbReference type="EMBL" id="KKS64931.1"/>
    </source>
</evidence>
<name>A0A0G1D214_9BACT</name>
<evidence type="ECO:0000256" key="1">
    <source>
        <dbReference type="ARBA" id="ARBA00010761"/>
    </source>
</evidence>
<comment type="caution">
    <text evidence="11">The sequence shown here is derived from an EMBL/GenBank/DDBJ whole genome shotgun (WGS) entry which is preliminary data.</text>
</comment>
<dbReference type="PROSITE" id="PS00548">
    <property type="entry name" value="RIBOSOMAL_S3"/>
    <property type="match status" value="1"/>
</dbReference>
<dbReference type="SMART" id="SM00322">
    <property type="entry name" value="KH"/>
    <property type="match status" value="1"/>
</dbReference>
<dbReference type="PATRIC" id="fig|1618420.3.peg.194"/>